<gene>
    <name evidence="2" type="ORF">BJ972_000879</name>
    <name evidence="3" type="ORF">ESP50_09850</name>
</gene>
<accession>A0A4V1R2C5</accession>
<dbReference type="OrthoDB" id="5115397at2"/>
<evidence type="ECO:0000313" key="5">
    <source>
        <dbReference type="Proteomes" id="UP000581087"/>
    </source>
</evidence>
<feature type="chain" id="PRO_5036125132" evidence="1">
    <location>
        <begin position="35"/>
        <end position="446"/>
    </location>
</feature>
<dbReference type="Proteomes" id="UP000581087">
    <property type="component" value="Unassembled WGS sequence"/>
</dbReference>
<proteinExistence type="predicted"/>
<reference evidence="2 5" key="2">
    <citation type="submission" date="2020-07" db="EMBL/GenBank/DDBJ databases">
        <title>Sequencing the genomes of 1000 actinobacteria strains.</title>
        <authorList>
            <person name="Klenk H.-P."/>
        </authorList>
    </citation>
    <scope>NUCLEOTIDE SEQUENCE [LARGE SCALE GENOMIC DNA]</scope>
    <source>
        <strain evidence="2 5">DSM 23870</strain>
    </source>
</reference>
<keyword evidence="1" id="KW-0732">Signal</keyword>
<organism evidence="3 4">
    <name type="scientific">Agromyces atrinae</name>
    <dbReference type="NCBI Taxonomy" id="592376"/>
    <lineage>
        <taxon>Bacteria</taxon>
        <taxon>Bacillati</taxon>
        <taxon>Actinomycetota</taxon>
        <taxon>Actinomycetes</taxon>
        <taxon>Micrococcales</taxon>
        <taxon>Microbacteriaceae</taxon>
        <taxon>Agromyces</taxon>
    </lineage>
</organism>
<dbReference type="PROSITE" id="PS51257">
    <property type="entry name" value="PROKAR_LIPOPROTEIN"/>
    <property type="match status" value="1"/>
</dbReference>
<comment type="caution">
    <text evidence="3">The sequence shown here is derived from an EMBL/GenBank/DDBJ whole genome shotgun (WGS) entry which is preliminary data.</text>
</comment>
<dbReference type="EMBL" id="SDPM01000004">
    <property type="protein sequence ID" value="RXZ86676.1"/>
    <property type="molecule type" value="Genomic_DNA"/>
</dbReference>
<sequence length="446" mass="46653">MTVRDTVRTRRRIALAAGAAALALLLSGCFTGDAAVTSFTREFSNDPVVSRLDLSSADNMPFSGGVGGTVHLVDDVDQSQVVDLSARVAEFGDDYRVRIDLAFDDWRVPVLRESRANTDLLDVVGQLRADARVQTATFSSSDYDADIDHVMLIATAETDIRSLFSDAPTLLADTGMSPTLSVRRLAGPAEAVEFTGRPGPWTDAAFAAYDALRSAVALTAFQAGETAIGVRVRDEADVERARAITDDALDGSGIEVFFSSDLVTLAPGAHGHEVRALLAALADETRDDLDGVWTDDSTATLTIASLAEVENVAAEVTRAPATLDSVTLTVGAADAPVLRLASEPAALAADAAIALALLERDGVETLSVQPEHSMRLGFAVPPTDDDLAIAAGSLKSLSRSGERVCVDSPEGTFCVDADSTISTADGAADANAFIEAWNAAPARRAS</sequence>
<dbReference type="EMBL" id="JACCBI010000001">
    <property type="protein sequence ID" value="NYD66360.1"/>
    <property type="molecule type" value="Genomic_DNA"/>
</dbReference>
<name>A0A4V1R2C5_9MICO</name>
<evidence type="ECO:0000313" key="3">
    <source>
        <dbReference type="EMBL" id="RXZ86676.1"/>
    </source>
</evidence>
<protein>
    <submittedName>
        <fullName evidence="3">Uncharacterized protein</fullName>
    </submittedName>
</protein>
<feature type="signal peptide" evidence="1">
    <location>
        <begin position="1"/>
        <end position="34"/>
    </location>
</feature>
<evidence type="ECO:0000313" key="2">
    <source>
        <dbReference type="EMBL" id="NYD66360.1"/>
    </source>
</evidence>
<dbReference type="Proteomes" id="UP000292686">
    <property type="component" value="Unassembled WGS sequence"/>
</dbReference>
<keyword evidence="4" id="KW-1185">Reference proteome</keyword>
<evidence type="ECO:0000256" key="1">
    <source>
        <dbReference type="SAM" id="SignalP"/>
    </source>
</evidence>
<reference evidence="3 4" key="1">
    <citation type="submission" date="2019-01" db="EMBL/GenBank/DDBJ databases">
        <title>Agromyces.</title>
        <authorList>
            <person name="Li J."/>
        </authorList>
    </citation>
    <scope>NUCLEOTIDE SEQUENCE [LARGE SCALE GENOMIC DNA]</scope>
    <source>
        <strain evidence="3 4">DSM 23870</strain>
    </source>
</reference>
<evidence type="ECO:0000313" key="4">
    <source>
        <dbReference type="Proteomes" id="UP000292686"/>
    </source>
</evidence>
<dbReference type="AlphaFoldDB" id="A0A4V1R2C5"/>
<dbReference type="RefSeq" id="WP_129174596.1">
    <property type="nucleotide sequence ID" value="NZ_JACCBI010000001.1"/>
</dbReference>